<reference evidence="2" key="1">
    <citation type="journal article" date="2018" name="BMC Genomics">
        <title>Genomic insights into host adaptation between the wheat stripe rust pathogen (Puccinia striiformis f. sp. tritici) and the barley stripe rust pathogen (Puccinia striiformis f. sp. hordei).</title>
        <authorList>
            <person name="Xia C."/>
            <person name="Wang M."/>
            <person name="Yin C."/>
            <person name="Cornejo O.E."/>
            <person name="Hulbert S.H."/>
            <person name="Chen X."/>
        </authorList>
    </citation>
    <scope>NUCLEOTIDE SEQUENCE [LARGE SCALE GENOMIC DNA]</scope>
    <source>
        <strain evidence="2">93-210</strain>
    </source>
</reference>
<name>A0ACC0ECR2_9BASI</name>
<sequence length="89" mass="9661">MSDEWEVAAPDAKPPTAIPGTEARRDAQTANQLCICARVLFITHPPGLAQFHDPGILSLSRHPIQEPNPRAQAKVCQRKVTSAPLGWIA</sequence>
<accession>A0ACC0ECR2</accession>
<protein>
    <submittedName>
        <fullName evidence="1">Uncharacterized protein</fullName>
    </submittedName>
</protein>
<organism evidence="1 2">
    <name type="scientific">Puccinia striiformis f. sp. tritici</name>
    <dbReference type="NCBI Taxonomy" id="168172"/>
    <lineage>
        <taxon>Eukaryota</taxon>
        <taxon>Fungi</taxon>
        <taxon>Dikarya</taxon>
        <taxon>Basidiomycota</taxon>
        <taxon>Pucciniomycotina</taxon>
        <taxon>Pucciniomycetes</taxon>
        <taxon>Pucciniales</taxon>
        <taxon>Pucciniaceae</taxon>
        <taxon>Puccinia</taxon>
    </lineage>
</organism>
<keyword evidence="2" id="KW-1185">Reference proteome</keyword>
<reference evidence="2" key="2">
    <citation type="journal article" date="2018" name="Mol. Plant Microbe Interact.">
        <title>Genome sequence resources for the wheat stripe rust pathogen (Puccinia striiformis f. sp. tritici) and the barley stripe rust pathogen (Puccinia striiformis f. sp. hordei).</title>
        <authorList>
            <person name="Xia C."/>
            <person name="Wang M."/>
            <person name="Yin C."/>
            <person name="Cornejo O.E."/>
            <person name="Hulbert S.H."/>
            <person name="Chen X."/>
        </authorList>
    </citation>
    <scope>NUCLEOTIDE SEQUENCE [LARGE SCALE GENOMIC DNA]</scope>
    <source>
        <strain evidence="2">93-210</strain>
    </source>
</reference>
<evidence type="ECO:0000313" key="2">
    <source>
        <dbReference type="Proteomes" id="UP001060170"/>
    </source>
</evidence>
<dbReference type="EMBL" id="CM045872">
    <property type="protein sequence ID" value="KAI7950099.1"/>
    <property type="molecule type" value="Genomic_DNA"/>
</dbReference>
<dbReference type="Proteomes" id="UP001060170">
    <property type="component" value="Chromosome 8"/>
</dbReference>
<evidence type="ECO:0000313" key="1">
    <source>
        <dbReference type="EMBL" id="KAI7950099.1"/>
    </source>
</evidence>
<reference evidence="1 2" key="3">
    <citation type="journal article" date="2022" name="Microbiol. Spectr.">
        <title>Folding features and dynamics of 3D genome architecture in plant fungal pathogens.</title>
        <authorList>
            <person name="Xia C."/>
        </authorList>
    </citation>
    <scope>NUCLEOTIDE SEQUENCE [LARGE SCALE GENOMIC DNA]</scope>
    <source>
        <strain evidence="1 2">93-210</strain>
    </source>
</reference>
<proteinExistence type="predicted"/>
<comment type="caution">
    <text evidence="1">The sequence shown here is derived from an EMBL/GenBank/DDBJ whole genome shotgun (WGS) entry which is preliminary data.</text>
</comment>
<gene>
    <name evidence="1" type="ORF">MJO28_008920</name>
</gene>